<evidence type="ECO:0000313" key="20">
    <source>
        <dbReference type="EMBL" id="ABK52712.1"/>
    </source>
</evidence>
<name>A0LTF2_ACIC1</name>
<evidence type="ECO:0000256" key="14">
    <source>
        <dbReference type="ARBA" id="ARBA00025228"/>
    </source>
</evidence>
<evidence type="ECO:0000256" key="13">
    <source>
        <dbReference type="ARBA" id="ARBA00023136"/>
    </source>
</evidence>
<dbReference type="OrthoDB" id="9794223at2"/>
<comment type="similarity">
    <text evidence="4 19">Belongs to the CobS family.</text>
</comment>
<feature type="transmembrane region" description="Helical" evidence="19">
    <location>
        <begin position="224"/>
        <end position="242"/>
    </location>
</feature>
<dbReference type="HAMAP" id="MF_00719">
    <property type="entry name" value="CobS"/>
    <property type="match status" value="1"/>
</dbReference>
<dbReference type="KEGG" id="ace:Acel_0939"/>
<dbReference type="GO" id="GO:0008818">
    <property type="term" value="F:cobalamin 5'-phosphate synthase activity"/>
    <property type="evidence" value="ECO:0007669"/>
    <property type="project" value="UniProtKB-UniRule"/>
</dbReference>
<dbReference type="RefSeq" id="WP_011719775.1">
    <property type="nucleotide sequence ID" value="NC_008578.1"/>
</dbReference>
<evidence type="ECO:0000256" key="16">
    <source>
        <dbReference type="ARBA" id="ARBA00032853"/>
    </source>
</evidence>
<dbReference type="UniPathway" id="UPA00148">
    <property type="reaction ID" value="UER00238"/>
</dbReference>
<evidence type="ECO:0000256" key="11">
    <source>
        <dbReference type="ARBA" id="ARBA00022842"/>
    </source>
</evidence>
<dbReference type="eggNOG" id="COG0368">
    <property type="taxonomic scope" value="Bacteria"/>
</dbReference>
<evidence type="ECO:0000256" key="12">
    <source>
        <dbReference type="ARBA" id="ARBA00022989"/>
    </source>
</evidence>
<dbReference type="PANTHER" id="PTHR34148">
    <property type="entry name" value="ADENOSYLCOBINAMIDE-GDP RIBAZOLETRANSFERASE"/>
    <property type="match status" value="1"/>
</dbReference>
<feature type="transmembrane region" description="Helical" evidence="19">
    <location>
        <begin position="193"/>
        <end position="212"/>
    </location>
</feature>
<comment type="pathway">
    <text evidence="3 19">Cofactor biosynthesis; adenosylcobalamin biosynthesis; adenosylcobalamin from cob(II)yrinate a,c-diamide: step 7/7.</text>
</comment>
<comment type="subcellular location">
    <subcellularLocation>
        <location evidence="2 19">Cell membrane</location>
        <topology evidence="2 19">Multi-pass membrane protein</topology>
    </subcellularLocation>
</comment>
<dbReference type="GO" id="GO:0005886">
    <property type="term" value="C:plasma membrane"/>
    <property type="evidence" value="ECO:0007669"/>
    <property type="project" value="UniProtKB-SubCell"/>
</dbReference>
<evidence type="ECO:0000313" key="21">
    <source>
        <dbReference type="Proteomes" id="UP000008221"/>
    </source>
</evidence>
<organism evidence="20 21">
    <name type="scientific">Acidothermus cellulolyticus (strain ATCC 43068 / DSM 8971 / 11B)</name>
    <dbReference type="NCBI Taxonomy" id="351607"/>
    <lineage>
        <taxon>Bacteria</taxon>
        <taxon>Bacillati</taxon>
        <taxon>Actinomycetota</taxon>
        <taxon>Actinomycetes</taxon>
        <taxon>Acidothermales</taxon>
        <taxon>Acidothermaceae</taxon>
        <taxon>Acidothermus</taxon>
    </lineage>
</organism>
<proteinExistence type="inferred from homology"/>
<keyword evidence="13 19" id="KW-0472">Membrane</keyword>
<dbReference type="EC" id="2.7.8.26" evidence="5 19"/>
<accession>A0LTF2</accession>
<comment type="catalytic activity">
    <reaction evidence="17 19">
        <text>alpha-ribazole + adenosylcob(III)inamide-GDP = adenosylcob(III)alamin + GMP + H(+)</text>
        <dbReference type="Rhea" id="RHEA:16049"/>
        <dbReference type="ChEBI" id="CHEBI:10329"/>
        <dbReference type="ChEBI" id="CHEBI:15378"/>
        <dbReference type="ChEBI" id="CHEBI:18408"/>
        <dbReference type="ChEBI" id="CHEBI:58115"/>
        <dbReference type="ChEBI" id="CHEBI:60487"/>
        <dbReference type="EC" id="2.7.8.26"/>
    </reaction>
</comment>
<comment type="catalytic activity">
    <reaction evidence="18 19">
        <text>alpha-ribazole 5'-phosphate + adenosylcob(III)inamide-GDP = adenosylcob(III)alamin 5'-phosphate + GMP + H(+)</text>
        <dbReference type="Rhea" id="RHEA:23560"/>
        <dbReference type="ChEBI" id="CHEBI:15378"/>
        <dbReference type="ChEBI" id="CHEBI:57918"/>
        <dbReference type="ChEBI" id="CHEBI:58115"/>
        <dbReference type="ChEBI" id="CHEBI:60487"/>
        <dbReference type="ChEBI" id="CHEBI:60493"/>
        <dbReference type="EC" id="2.7.8.26"/>
    </reaction>
</comment>
<dbReference type="PANTHER" id="PTHR34148:SF1">
    <property type="entry name" value="ADENOSYLCOBINAMIDE-GDP RIBAZOLETRANSFERASE"/>
    <property type="match status" value="1"/>
</dbReference>
<keyword evidence="10 19" id="KW-0812">Transmembrane</keyword>
<keyword evidence="8 19" id="KW-0169">Cobalamin biosynthesis</keyword>
<keyword evidence="7 19" id="KW-1003">Cell membrane</keyword>
<evidence type="ECO:0000256" key="15">
    <source>
        <dbReference type="ARBA" id="ARBA00032605"/>
    </source>
</evidence>
<comment type="cofactor">
    <cofactor evidence="1 19">
        <name>Mg(2+)</name>
        <dbReference type="ChEBI" id="CHEBI:18420"/>
    </cofactor>
</comment>
<evidence type="ECO:0000256" key="5">
    <source>
        <dbReference type="ARBA" id="ARBA00013200"/>
    </source>
</evidence>
<keyword evidence="9 19" id="KW-0808">Transferase</keyword>
<protein>
    <recommendedName>
        <fullName evidence="6 19">Adenosylcobinamide-GDP ribazoletransferase</fullName>
        <ecNumber evidence="5 19">2.7.8.26</ecNumber>
    </recommendedName>
    <alternativeName>
        <fullName evidence="16 19">Cobalamin synthase</fullName>
    </alternativeName>
    <alternativeName>
        <fullName evidence="15 19">Cobalamin-5'-phosphate synthase</fullName>
    </alternativeName>
</protein>
<dbReference type="GO" id="GO:0051073">
    <property type="term" value="F:adenosylcobinamide-GDP ribazoletransferase activity"/>
    <property type="evidence" value="ECO:0007669"/>
    <property type="project" value="UniProtKB-UniRule"/>
</dbReference>
<reference evidence="20 21" key="1">
    <citation type="journal article" date="2009" name="Genome Res.">
        <title>Complete genome of the cellulolytic thermophile Acidothermus cellulolyticus 11B provides insights into its ecophysiological and evolutionary adaptations.</title>
        <authorList>
            <person name="Barabote R.D."/>
            <person name="Xie G."/>
            <person name="Leu D.H."/>
            <person name="Normand P."/>
            <person name="Necsulea A."/>
            <person name="Daubin V."/>
            <person name="Medigue C."/>
            <person name="Adney W.S."/>
            <person name="Xu X.C."/>
            <person name="Lapidus A."/>
            <person name="Parales R.E."/>
            <person name="Detter C."/>
            <person name="Pujic P."/>
            <person name="Bruce D."/>
            <person name="Lavire C."/>
            <person name="Challacombe J.F."/>
            <person name="Brettin T.S."/>
            <person name="Berry A.M."/>
        </authorList>
    </citation>
    <scope>NUCLEOTIDE SEQUENCE [LARGE SCALE GENOMIC DNA]</scope>
    <source>
        <strain evidence="21">ATCC 43068 / DSM 8971 / 11B</strain>
    </source>
</reference>
<evidence type="ECO:0000256" key="8">
    <source>
        <dbReference type="ARBA" id="ARBA00022573"/>
    </source>
</evidence>
<feature type="transmembrane region" description="Helical" evidence="19">
    <location>
        <begin position="37"/>
        <end position="57"/>
    </location>
</feature>
<evidence type="ECO:0000256" key="4">
    <source>
        <dbReference type="ARBA" id="ARBA00010561"/>
    </source>
</evidence>
<evidence type="ECO:0000256" key="10">
    <source>
        <dbReference type="ARBA" id="ARBA00022692"/>
    </source>
</evidence>
<keyword evidence="21" id="KW-1185">Reference proteome</keyword>
<evidence type="ECO:0000256" key="6">
    <source>
        <dbReference type="ARBA" id="ARBA00015850"/>
    </source>
</evidence>
<feature type="transmembrane region" description="Helical" evidence="19">
    <location>
        <begin position="155"/>
        <end position="173"/>
    </location>
</feature>
<dbReference type="GO" id="GO:0009236">
    <property type="term" value="P:cobalamin biosynthetic process"/>
    <property type="evidence" value="ECO:0007669"/>
    <property type="project" value="UniProtKB-UniRule"/>
</dbReference>
<dbReference type="HOGENOM" id="CLU_057426_0_2_11"/>
<dbReference type="InParanoid" id="A0LTF2"/>
<dbReference type="Proteomes" id="UP000008221">
    <property type="component" value="Chromosome"/>
</dbReference>
<sequence>MTARSPGGLRLAVSLLTAIPAGRVPPPDRRQVRAAMAWAPVVGLMVAAVGAMVLLAARVAFTSPIHDLPGAGTSVETATLASALAIAATALVSGGLHLDGFADTVDGWASRAPRDRTLEIMADARLGSLGAAALILVLVIEIAALTLGVRAHHGTQSLVISVVSGRVAMLWGCTPRTPAARPTGLGAMAAGSVPKWTAVGWTAALVVAAAAFGRWDPEAGSSFAAVRAAGAVVTAVASGWVIRRWAVRRLGGVTGDVLGAISEVATVAALLILDVRHP</sequence>
<keyword evidence="11 19" id="KW-0460">Magnesium</keyword>
<evidence type="ECO:0000256" key="18">
    <source>
        <dbReference type="ARBA" id="ARBA00049504"/>
    </source>
</evidence>
<comment type="function">
    <text evidence="14 19">Joins adenosylcobinamide-GDP and alpha-ribazole to generate adenosylcobalamin (Ado-cobalamin). Also synthesizes adenosylcobalamin 5'-phosphate from adenosylcobinamide-GDP and alpha-ribazole 5'-phosphate.</text>
</comment>
<keyword evidence="12 19" id="KW-1133">Transmembrane helix</keyword>
<gene>
    <name evidence="19" type="primary">cobS</name>
    <name evidence="20" type="ordered locus">Acel_0939</name>
</gene>
<evidence type="ECO:0000256" key="1">
    <source>
        <dbReference type="ARBA" id="ARBA00001946"/>
    </source>
</evidence>
<dbReference type="EMBL" id="CP000481">
    <property type="protein sequence ID" value="ABK52712.1"/>
    <property type="molecule type" value="Genomic_DNA"/>
</dbReference>
<evidence type="ECO:0000256" key="19">
    <source>
        <dbReference type="HAMAP-Rule" id="MF_00719"/>
    </source>
</evidence>
<evidence type="ECO:0000256" key="3">
    <source>
        <dbReference type="ARBA" id="ARBA00004663"/>
    </source>
</evidence>
<evidence type="ECO:0000256" key="17">
    <source>
        <dbReference type="ARBA" id="ARBA00048623"/>
    </source>
</evidence>
<dbReference type="STRING" id="351607.Acel_0939"/>
<dbReference type="FunCoup" id="A0LTF2">
    <property type="interactions" value="91"/>
</dbReference>
<evidence type="ECO:0000256" key="9">
    <source>
        <dbReference type="ARBA" id="ARBA00022679"/>
    </source>
</evidence>
<dbReference type="Pfam" id="PF02654">
    <property type="entry name" value="CobS"/>
    <property type="match status" value="1"/>
</dbReference>
<evidence type="ECO:0000256" key="7">
    <source>
        <dbReference type="ARBA" id="ARBA00022475"/>
    </source>
</evidence>
<dbReference type="AlphaFoldDB" id="A0LTF2"/>
<feature type="transmembrane region" description="Helical" evidence="19">
    <location>
        <begin position="126"/>
        <end position="149"/>
    </location>
</feature>
<dbReference type="InterPro" id="IPR003805">
    <property type="entry name" value="CobS"/>
</dbReference>
<evidence type="ECO:0000256" key="2">
    <source>
        <dbReference type="ARBA" id="ARBA00004651"/>
    </source>
</evidence>